<dbReference type="Proteomes" id="UP001500002">
    <property type="component" value="Unassembled WGS sequence"/>
</dbReference>
<accession>A0ABN2M742</accession>
<name>A0ABN2M742_9MICO</name>
<organism evidence="1 2">
    <name type="scientific">Agromyces neolithicus</name>
    <dbReference type="NCBI Taxonomy" id="269420"/>
    <lineage>
        <taxon>Bacteria</taxon>
        <taxon>Bacillati</taxon>
        <taxon>Actinomycetota</taxon>
        <taxon>Actinomycetes</taxon>
        <taxon>Micrococcales</taxon>
        <taxon>Microbacteriaceae</taxon>
        <taxon>Agromyces</taxon>
    </lineage>
</organism>
<evidence type="ECO:0000313" key="1">
    <source>
        <dbReference type="EMBL" id="GAA1811408.1"/>
    </source>
</evidence>
<proteinExistence type="predicted"/>
<reference evidence="1 2" key="1">
    <citation type="journal article" date="2019" name="Int. J. Syst. Evol. Microbiol.">
        <title>The Global Catalogue of Microorganisms (GCM) 10K type strain sequencing project: providing services to taxonomists for standard genome sequencing and annotation.</title>
        <authorList>
            <consortium name="The Broad Institute Genomics Platform"/>
            <consortium name="The Broad Institute Genome Sequencing Center for Infectious Disease"/>
            <person name="Wu L."/>
            <person name="Ma J."/>
        </authorList>
    </citation>
    <scope>NUCLEOTIDE SEQUENCE [LARGE SCALE GENOMIC DNA]</scope>
    <source>
        <strain evidence="1 2">JCM 14322</strain>
    </source>
</reference>
<comment type="caution">
    <text evidence="1">The sequence shown here is derived from an EMBL/GenBank/DDBJ whole genome shotgun (WGS) entry which is preliminary data.</text>
</comment>
<evidence type="ECO:0000313" key="2">
    <source>
        <dbReference type="Proteomes" id="UP001500002"/>
    </source>
</evidence>
<keyword evidence="2" id="KW-1185">Reference proteome</keyword>
<protein>
    <recommendedName>
        <fullName evidence="3">Transcriptional regulator TetR C-terminal Firmicutes type domain-containing protein</fullName>
    </recommendedName>
</protein>
<gene>
    <name evidence="1" type="ORF">GCM10009749_20560</name>
</gene>
<evidence type="ECO:0008006" key="3">
    <source>
        <dbReference type="Google" id="ProtNLM"/>
    </source>
</evidence>
<sequence length="99" mass="10986">MQAHRAIYRRSLPSLDESAGLHAMLGSHFEVAARMLLEQHRIELPAHDGRTVPLATAARFIAYGVVGAIEAWVAEEPPRPIDDLVSDIRLLLPAWWPIG</sequence>
<dbReference type="EMBL" id="BAAANJ010000007">
    <property type="protein sequence ID" value="GAA1811408.1"/>
    <property type="molecule type" value="Genomic_DNA"/>
</dbReference>